<dbReference type="AlphaFoldDB" id="A0A0B0EKM2"/>
<reference evidence="2 3" key="1">
    <citation type="submission" date="2014-10" db="EMBL/GenBank/DDBJ databases">
        <title>Draft genome of anammox bacterium scalindua brodae, obtained using differential coverage binning of sequence data from two enrichment reactors.</title>
        <authorList>
            <person name="Speth D.R."/>
            <person name="Russ L."/>
            <person name="Kartal B."/>
            <person name="Op den Camp H.J."/>
            <person name="Dutilh B.E."/>
            <person name="Jetten M.S."/>
        </authorList>
    </citation>
    <scope>NUCLEOTIDE SEQUENCE [LARGE SCALE GENOMIC DNA]</scope>
    <source>
        <strain evidence="2">RU1</strain>
    </source>
</reference>
<dbReference type="EMBL" id="JRYO01000046">
    <property type="protein sequence ID" value="KHE93607.1"/>
    <property type="molecule type" value="Genomic_DNA"/>
</dbReference>
<keyword evidence="1" id="KW-0472">Membrane</keyword>
<comment type="caution">
    <text evidence="2">The sequence shown here is derived from an EMBL/GenBank/DDBJ whole genome shotgun (WGS) entry which is preliminary data.</text>
</comment>
<accession>A0A0B0EKM2</accession>
<evidence type="ECO:0000313" key="3">
    <source>
        <dbReference type="Proteomes" id="UP000030652"/>
    </source>
</evidence>
<protein>
    <submittedName>
        <fullName evidence="2">Uncharacterized protein</fullName>
    </submittedName>
</protein>
<evidence type="ECO:0000256" key="1">
    <source>
        <dbReference type="SAM" id="Phobius"/>
    </source>
</evidence>
<feature type="transmembrane region" description="Helical" evidence="1">
    <location>
        <begin position="21"/>
        <end position="37"/>
    </location>
</feature>
<keyword evidence="1" id="KW-1133">Transmembrane helix</keyword>
<proteinExistence type="predicted"/>
<dbReference type="Proteomes" id="UP000030652">
    <property type="component" value="Unassembled WGS sequence"/>
</dbReference>
<gene>
    <name evidence="2" type="ORF">SCABRO_00649</name>
</gene>
<name>A0A0B0EKM2_9BACT</name>
<sequence length="170" mass="19684">MTKSGGLSITINQFKETGMEQLVWAIIIVVFIIFTALKNRARNRLNINTDRTADADRKTGGEQDRLGRYMEELLGIEIPETKPQIEIKRETQEFLKQQVSPREESEAKEMDDRFTSQLVETQKPPLPEKREINHAQFPWRTLSKKDIPNAIILSEIIGPPISKRKSHRLF</sequence>
<evidence type="ECO:0000313" key="2">
    <source>
        <dbReference type="EMBL" id="KHE93607.1"/>
    </source>
</evidence>
<keyword evidence="1" id="KW-0812">Transmembrane</keyword>
<organism evidence="2 3">
    <name type="scientific">Candidatus Scalindua brodae</name>
    <dbReference type="NCBI Taxonomy" id="237368"/>
    <lineage>
        <taxon>Bacteria</taxon>
        <taxon>Pseudomonadati</taxon>
        <taxon>Planctomycetota</taxon>
        <taxon>Candidatus Brocadiia</taxon>
        <taxon>Candidatus Brocadiales</taxon>
        <taxon>Candidatus Scalinduaceae</taxon>
        <taxon>Candidatus Scalindua</taxon>
    </lineage>
</organism>